<name>A0A432MGH4_9BACT</name>
<comment type="caution">
    <text evidence="8">The sequence shown here is derived from an EMBL/GenBank/DDBJ whole genome shotgun (WGS) entry which is preliminary data.</text>
</comment>
<dbReference type="InterPro" id="IPR043140">
    <property type="entry name" value="Ribosomal_uS14_sf"/>
</dbReference>
<dbReference type="GO" id="GO:0006412">
    <property type="term" value="P:translation"/>
    <property type="evidence" value="ECO:0007669"/>
    <property type="project" value="UniProtKB-UniRule"/>
</dbReference>
<keyword evidence="7" id="KW-0699">rRNA-binding</keyword>
<dbReference type="InterPro" id="IPR018271">
    <property type="entry name" value="Ribosomal_uS14_CS"/>
</dbReference>
<dbReference type="RefSeq" id="WP_126726817.1">
    <property type="nucleotide sequence ID" value="NZ_RYZH01000037.1"/>
</dbReference>
<evidence type="ECO:0000313" key="8">
    <source>
        <dbReference type="EMBL" id="RUL85730.1"/>
    </source>
</evidence>
<organism evidence="8 9">
    <name type="scientific">Tautonia sociabilis</name>
    <dbReference type="NCBI Taxonomy" id="2080755"/>
    <lineage>
        <taxon>Bacteria</taxon>
        <taxon>Pseudomonadati</taxon>
        <taxon>Planctomycetota</taxon>
        <taxon>Planctomycetia</taxon>
        <taxon>Isosphaerales</taxon>
        <taxon>Isosphaeraceae</taxon>
        <taxon>Tautonia</taxon>
    </lineage>
</organism>
<sequence>MASKSSVEKMKRIEELVAKYAERRKALKEAGDYAALARLPRNSSPVRHRRLCALTGRSRGNYRKFGISRIMLRQLAHEGKIPGLKKASW</sequence>
<dbReference type="Pfam" id="PF00253">
    <property type="entry name" value="Ribosomal_S14"/>
    <property type="match status" value="1"/>
</dbReference>
<dbReference type="HAMAP" id="MF_00537">
    <property type="entry name" value="Ribosomal_uS14_1"/>
    <property type="match status" value="1"/>
</dbReference>
<evidence type="ECO:0000256" key="3">
    <source>
        <dbReference type="ARBA" id="ARBA00022980"/>
    </source>
</evidence>
<comment type="function">
    <text evidence="1 7">Binds 16S rRNA, required for the assembly of 30S particles and may also be responsible for determining the conformation of the 16S rRNA at the A site.</text>
</comment>
<dbReference type="InterPro" id="IPR001209">
    <property type="entry name" value="Ribosomal_uS14"/>
</dbReference>
<dbReference type="Gene3D" id="4.10.830.10">
    <property type="entry name" value="30s Ribosomal Protein S14, Chain N"/>
    <property type="match status" value="1"/>
</dbReference>
<accession>A0A432MGH4</accession>
<dbReference type="PROSITE" id="PS00527">
    <property type="entry name" value="RIBOSOMAL_S14"/>
    <property type="match status" value="1"/>
</dbReference>
<dbReference type="GO" id="GO:0003735">
    <property type="term" value="F:structural constituent of ribosome"/>
    <property type="evidence" value="ECO:0007669"/>
    <property type="project" value="InterPro"/>
</dbReference>
<dbReference type="NCBIfam" id="NF006477">
    <property type="entry name" value="PRK08881.1"/>
    <property type="match status" value="1"/>
</dbReference>
<dbReference type="GO" id="GO:0019843">
    <property type="term" value="F:rRNA binding"/>
    <property type="evidence" value="ECO:0007669"/>
    <property type="project" value="UniProtKB-UniRule"/>
</dbReference>
<evidence type="ECO:0000256" key="6">
    <source>
        <dbReference type="ARBA" id="ARBA00047110"/>
    </source>
</evidence>
<dbReference type="InterPro" id="IPR023036">
    <property type="entry name" value="Ribosomal_uS14_bac/plastid"/>
</dbReference>
<dbReference type="EMBL" id="RYZH01000037">
    <property type="protein sequence ID" value="RUL85730.1"/>
    <property type="molecule type" value="Genomic_DNA"/>
</dbReference>
<keyword evidence="3 7" id="KW-0689">Ribosomal protein</keyword>
<gene>
    <name evidence="7" type="primary">rpsN</name>
    <name evidence="8" type="ORF">TsocGM_17820</name>
</gene>
<comment type="subunit">
    <text evidence="6 7">Part of the 30S ribosomal subunit. Contacts proteins S3 and S10.</text>
</comment>
<dbReference type="Proteomes" id="UP000280296">
    <property type="component" value="Unassembled WGS sequence"/>
</dbReference>
<dbReference type="PANTHER" id="PTHR19836">
    <property type="entry name" value="30S RIBOSOMAL PROTEIN S14"/>
    <property type="match status" value="1"/>
</dbReference>
<protein>
    <recommendedName>
        <fullName evidence="5 7">Small ribosomal subunit protein uS14</fullName>
    </recommendedName>
</protein>
<reference evidence="8 9" key="2">
    <citation type="submission" date="2019-01" db="EMBL/GenBank/DDBJ databases">
        <title>Tautonia sociabilis, a novel thermotolerant planctomycete of Isosphaeraceae family, isolated from a 4000 m deep subterranean habitat.</title>
        <authorList>
            <person name="Kovaleva O.L."/>
            <person name="Elcheninov A.G."/>
            <person name="Van Heerden E."/>
            <person name="Toshchakov S.V."/>
            <person name="Novikov A."/>
            <person name="Bonch-Osmolovskaya E.A."/>
            <person name="Kublanov I.V."/>
        </authorList>
    </citation>
    <scope>NUCLEOTIDE SEQUENCE [LARGE SCALE GENOMIC DNA]</scope>
    <source>
        <strain evidence="8 9">GM2012</strain>
    </source>
</reference>
<dbReference type="AlphaFoldDB" id="A0A432MGH4"/>
<keyword evidence="9" id="KW-1185">Reference proteome</keyword>
<evidence type="ECO:0000256" key="2">
    <source>
        <dbReference type="ARBA" id="ARBA00009083"/>
    </source>
</evidence>
<dbReference type="GO" id="GO:0015935">
    <property type="term" value="C:small ribosomal subunit"/>
    <property type="evidence" value="ECO:0007669"/>
    <property type="project" value="TreeGrafter"/>
</dbReference>
<keyword evidence="7" id="KW-0694">RNA-binding</keyword>
<dbReference type="OrthoDB" id="9810484at2"/>
<comment type="similarity">
    <text evidence="2 7">Belongs to the universal ribosomal protein uS14 family.</text>
</comment>
<evidence type="ECO:0000256" key="4">
    <source>
        <dbReference type="ARBA" id="ARBA00023274"/>
    </source>
</evidence>
<keyword evidence="4 7" id="KW-0687">Ribonucleoprotein</keyword>
<evidence type="ECO:0000313" key="9">
    <source>
        <dbReference type="Proteomes" id="UP000280296"/>
    </source>
</evidence>
<dbReference type="SUPFAM" id="SSF57716">
    <property type="entry name" value="Glucocorticoid receptor-like (DNA-binding domain)"/>
    <property type="match status" value="1"/>
</dbReference>
<dbReference type="GO" id="GO:0005737">
    <property type="term" value="C:cytoplasm"/>
    <property type="evidence" value="ECO:0007669"/>
    <property type="project" value="UniProtKB-ARBA"/>
</dbReference>
<proteinExistence type="inferred from homology"/>
<reference evidence="8 9" key="1">
    <citation type="submission" date="2018-12" db="EMBL/GenBank/DDBJ databases">
        <authorList>
            <person name="Toschakov S.V."/>
        </authorList>
    </citation>
    <scope>NUCLEOTIDE SEQUENCE [LARGE SCALE GENOMIC DNA]</scope>
    <source>
        <strain evidence="8 9">GM2012</strain>
    </source>
</reference>
<evidence type="ECO:0000256" key="1">
    <source>
        <dbReference type="ARBA" id="ARBA00003686"/>
    </source>
</evidence>
<dbReference type="PANTHER" id="PTHR19836:SF19">
    <property type="entry name" value="SMALL RIBOSOMAL SUBUNIT PROTEIN US14M"/>
    <property type="match status" value="1"/>
</dbReference>
<evidence type="ECO:0000256" key="7">
    <source>
        <dbReference type="HAMAP-Rule" id="MF_00537"/>
    </source>
</evidence>
<evidence type="ECO:0000256" key="5">
    <source>
        <dbReference type="ARBA" id="ARBA00035167"/>
    </source>
</evidence>